<dbReference type="AlphaFoldDB" id="A0A1I2CZP3"/>
<reference evidence="4" key="1">
    <citation type="submission" date="2016-10" db="EMBL/GenBank/DDBJ databases">
        <authorList>
            <person name="Varghese N."/>
            <person name="Submissions S."/>
        </authorList>
    </citation>
    <scope>NUCLEOTIDE SEQUENCE [LARGE SCALE GENOMIC DNA]</scope>
    <source>
        <strain evidence="4">ATCC 25963</strain>
    </source>
</reference>
<dbReference type="SUPFAM" id="SSF46626">
    <property type="entry name" value="Cytochrome c"/>
    <property type="match status" value="1"/>
</dbReference>
<keyword evidence="1" id="KW-1015">Disulfide bond</keyword>
<name>A0A1I2CZP3_9BACT</name>
<evidence type="ECO:0000313" key="4">
    <source>
        <dbReference type="Proteomes" id="UP000199400"/>
    </source>
</evidence>
<dbReference type="PANTHER" id="PTHR10157">
    <property type="entry name" value="DOPAMINE BETA HYDROXYLASE RELATED"/>
    <property type="match status" value="1"/>
</dbReference>
<dbReference type="Gene3D" id="2.60.120.230">
    <property type="match status" value="1"/>
</dbReference>
<dbReference type="PANTHER" id="PTHR10157:SF23">
    <property type="entry name" value="MOXD1 HOMOLOG 1"/>
    <property type="match status" value="1"/>
</dbReference>
<dbReference type="GO" id="GO:0009055">
    <property type="term" value="F:electron transfer activity"/>
    <property type="evidence" value="ECO:0007669"/>
    <property type="project" value="InterPro"/>
</dbReference>
<dbReference type="InterPro" id="IPR036939">
    <property type="entry name" value="Cu2_ascorb_mOase_N_sf"/>
</dbReference>
<dbReference type="Pfam" id="PF03712">
    <property type="entry name" value="Cu2_monoox_C"/>
    <property type="match status" value="1"/>
</dbReference>
<dbReference type="GO" id="GO:0005507">
    <property type="term" value="F:copper ion binding"/>
    <property type="evidence" value="ECO:0007669"/>
    <property type="project" value="InterPro"/>
</dbReference>
<dbReference type="InterPro" id="IPR000945">
    <property type="entry name" value="DBH-like"/>
</dbReference>
<evidence type="ECO:0000313" key="3">
    <source>
        <dbReference type="EMBL" id="SFE73702.1"/>
    </source>
</evidence>
<dbReference type="GO" id="GO:0020037">
    <property type="term" value="F:heme binding"/>
    <property type="evidence" value="ECO:0007669"/>
    <property type="project" value="InterPro"/>
</dbReference>
<dbReference type="GO" id="GO:0004500">
    <property type="term" value="F:dopamine beta-monooxygenase activity"/>
    <property type="evidence" value="ECO:0007669"/>
    <property type="project" value="InterPro"/>
</dbReference>
<dbReference type="OrthoDB" id="258766at2"/>
<feature type="domain" description="Copper type II ascorbate-dependent monooxygenase C-terminal" evidence="2">
    <location>
        <begin position="364"/>
        <end position="447"/>
    </location>
</feature>
<evidence type="ECO:0000256" key="1">
    <source>
        <dbReference type="ARBA" id="ARBA00023157"/>
    </source>
</evidence>
<gene>
    <name evidence="3" type="ORF">SAMN02745121_05358</name>
</gene>
<proteinExistence type="predicted"/>
<dbReference type="PROSITE" id="PS51257">
    <property type="entry name" value="PROKAR_LIPOPROTEIN"/>
    <property type="match status" value="1"/>
</dbReference>
<dbReference type="InterPro" id="IPR024548">
    <property type="entry name" value="Cu2_monoox_C"/>
</dbReference>
<dbReference type="Gene3D" id="2.60.120.310">
    <property type="entry name" value="Copper type II, ascorbate-dependent monooxygenase, N-terminal domain"/>
    <property type="match status" value="1"/>
</dbReference>
<dbReference type="InterPro" id="IPR036909">
    <property type="entry name" value="Cyt_c-like_dom_sf"/>
</dbReference>
<dbReference type="STRING" id="54.SAMN02745121_05358"/>
<dbReference type="SUPFAM" id="SSF49742">
    <property type="entry name" value="PHM/PNGase F"/>
    <property type="match status" value="2"/>
</dbReference>
<evidence type="ECO:0000259" key="2">
    <source>
        <dbReference type="Pfam" id="PF03712"/>
    </source>
</evidence>
<keyword evidence="3" id="KW-0503">Monooxygenase</keyword>
<keyword evidence="4" id="KW-1185">Reference proteome</keyword>
<dbReference type="Proteomes" id="UP000199400">
    <property type="component" value="Unassembled WGS sequence"/>
</dbReference>
<dbReference type="InterPro" id="IPR014784">
    <property type="entry name" value="Cu2_ascorb_mOase-like_C"/>
</dbReference>
<accession>A0A1I2CZP3</accession>
<dbReference type="InterPro" id="IPR008977">
    <property type="entry name" value="PHM/PNGase_F_dom_sf"/>
</dbReference>
<organism evidence="3 4">
    <name type="scientific">Nannocystis exedens</name>
    <dbReference type="NCBI Taxonomy" id="54"/>
    <lineage>
        <taxon>Bacteria</taxon>
        <taxon>Pseudomonadati</taxon>
        <taxon>Myxococcota</taxon>
        <taxon>Polyangia</taxon>
        <taxon>Nannocystales</taxon>
        <taxon>Nannocystaceae</taxon>
        <taxon>Nannocystis</taxon>
    </lineage>
</organism>
<sequence length="455" mass="49044">MNPRVRGRGAGAAPWGIPLFALVVACGGEGGDDSTTGVGEDAGVTYWQDVAPIFYNRCVTCHQAGGIGPFALDDYAEAKQWAVASAAAVEAKTMPPWLVTDDGSCGTFEGSRALAPAEIETIRAWADKGAPEGQPRTDLTVPEVEVLTDAVKYETPSFVPKAEGTDLAAFDEYRCFRVETGLTADRFLTGYSVEPGVPEMIHHVLVITVDPEAPGAGGVKNKDIMEALDAESPDRDGWPCFGAAGDGVQPRGIPVSWAPGQGISELPAGTGYRISKDDWMIVQVHYNLTEEALAGVEDKTAFHVRYADSVEREGHFFLPDDLLNSLATDDPVELAPGEASVKFSFDFAPGDMLKYAGATSGELLGVLPHMHQYGRKQRVELIEGDGAPQCVADVQRWDFNWQLYYFYDQPIPLTLDSKLRITCDYDTRSASEPVLPGWGTGNEMCLAGVFIVPDL</sequence>
<protein>
    <submittedName>
        <fullName evidence="3">Copper type II ascorbate-dependent monooxygenase, C-terminal domain</fullName>
    </submittedName>
</protein>
<keyword evidence="3" id="KW-0560">Oxidoreductase</keyword>
<dbReference type="EMBL" id="FOMX01000018">
    <property type="protein sequence ID" value="SFE73702.1"/>
    <property type="molecule type" value="Genomic_DNA"/>
</dbReference>